<feature type="transmembrane region" description="Helical" evidence="2">
    <location>
        <begin position="32"/>
        <end position="54"/>
    </location>
</feature>
<feature type="transmembrane region" description="Helical" evidence="2">
    <location>
        <begin position="66"/>
        <end position="90"/>
    </location>
</feature>
<sequence length="295" mass="32763">MLSTQQELFEHQYKERQLDLSMKEMEVEQANLAVSISVAALIAGFASAVLVGSLSIDIGTLALKNFIFFTTLSCIAFQLFAILKGCICMIRAPNLAYRGHTKTSVQRAVDQMVLERPAIFWSFVMGLLTFFLIIMGMLWVKLGVVGDDADSEEPCNGQCLYTWHGAFWLSIMTGFIILFFCYTVMRLISREFEDDDEPDTSATQAGLAAYPKDFRYVPSTRKDASGAGSSAGSMTSSNPLREVGPQVGQQEPEAPEESSVTKTIQEVYFPKLHLPKPNSSMFTMTVRPVQRGLEE</sequence>
<reference evidence="3 4" key="1">
    <citation type="journal article" date="2015" name="Genome Biol. Evol.">
        <title>Comparative Genomics of a Bacterivorous Green Alga Reveals Evolutionary Causalities and Consequences of Phago-Mixotrophic Mode of Nutrition.</title>
        <authorList>
            <person name="Burns J.A."/>
            <person name="Paasch A."/>
            <person name="Narechania A."/>
            <person name="Kim E."/>
        </authorList>
    </citation>
    <scope>NUCLEOTIDE SEQUENCE [LARGE SCALE GENOMIC DNA]</scope>
    <source>
        <strain evidence="3 4">PLY_AMNH</strain>
    </source>
</reference>
<dbReference type="InterPro" id="IPR038350">
    <property type="entry name" value="Orai_sf"/>
</dbReference>
<protein>
    <submittedName>
        <fullName evidence="3">Uncharacterized protein</fullName>
    </submittedName>
</protein>
<organism evidence="3 4">
    <name type="scientific">Cymbomonas tetramitiformis</name>
    <dbReference type="NCBI Taxonomy" id="36881"/>
    <lineage>
        <taxon>Eukaryota</taxon>
        <taxon>Viridiplantae</taxon>
        <taxon>Chlorophyta</taxon>
        <taxon>Pyramimonadophyceae</taxon>
        <taxon>Pyramimonadales</taxon>
        <taxon>Pyramimonadaceae</taxon>
        <taxon>Cymbomonas</taxon>
    </lineage>
</organism>
<feature type="transmembrane region" description="Helical" evidence="2">
    <location>
        <begin position="118"/>
        <end position="140"/>
    </location>
</feature>
<dbReference type="Gene3D" id="1.20.140.140">
    <property type="entry name" value="Calcium release-activated calcium channel protein Orai"/>
    <property type="match status" value="1"/>
</dbReference>
<feature type="compositionally biased region" description="Low complexity" evidence="1">
    <location>
        <begin position="225"/>
        <end position="237"/>
    </location>
</feature>
<dbReference type="EMBL" id="LGRX02007328">
    <property type="protein sequence ID" value="KAK3275256.1"/>
    <property type="molecule type" value="Genomic_DNA"/>
</dbReference>
<comment type="caution">
    <text evidence="3">The sequence shown here is derived from an EMBL/GenBank/DDBJ whole genome shotgun (WGS) entry which is preliminary data.</text>
</comment>
<evidence type="ECO:0000256" key="2">
    <source>
        <dbReference type="SAM" id="Phobius"/>
    </source>
</evidence>
<name>A0AAE0GD27_9CHLO</name>
<feature type="region of interest" description="Disordered" evidence="1">
    <location>
        <begin position="220"/>
        <end position="262"/>
    </location>
</feature>
<evidence type="ECO:0000313" key="3">
    <source>
        <dbReference type="EMBL" id="KAK3275256.1"/>
    </source>
</evidence>
<dbReference type="AlphaFoldDB" id="A0AAE0GD27"/>
<evidence type="ECO:0000313" key="4">
    <source>
        <dbReference type="Proteomes" id="UP001190700"/>
    </source>
</evidence>
<evidence type="ECO:0000256" key="1">
    <source>
        <dbReference type="SAM" id="MobiDB-lite"/>
    </source>
</evidence>
<gene>
    <name evidence="3" type="ORF">CYMTET_16602</name>
</gene>
<keyword evidence="2" id="KW-0472">Membrane</keyword>
<keyword evidence="4" id="KW-1185">Reference proteome</keyword>
<proteinExistence type="predicted"/>
<feature type="transmembrane region" description="Helical" evidence="2">
    <location>
        <begin position="160"/>
        <end position="182"/>
    </location>
</feature>
<accession>A0AAE0GD27</accession>
<keyword evidence="2" id="KW-1133">Transmembrane helix</keyword>
<dbReference type="Proteomes" id="UP001190700">
    <property type="component" value="Unassembled WGS sequence"/>
</dbReference>
<keyword evidence="2" id="KW-0812">Transmembrane</keyword>